<name>A0ABQ5NZ20_9ACTN</name>
<proteinExistence type="predicted"/>
<reference evidence="2 3" key="1">
    <citation type="submission" date="2022-10" db="EMBL/GenBank/DDBJ databases">
        <title>Draft genome sequence of Streptomyces sp. YSPA8.</title>
        <authorList>
            <person name="Moriuchi R."/>
            <person name="Dohra H."/>
            <person name="Yamamura H."/>
            <person name="Kodani S."/>
        </authorList>
    </citation>
    <scope>NUCLEOTIDE SEQUENCE [LARGE SCALE GENOMIC DNA]</scope>
    <source>
        <strain evidence="2 3">YSPA8</strain>
    </source>
</reference>
<feature type="compositionally biased region" description="Low complexity" evidence="1">
    <location>
        <begin position="52"/>
        <end position="63"/>
    </location>
</feature>
<comment type="caution">
    <text evidence="2">The sequence shown here is derived from an EMBL/GenBank/DDBJ whole genome shotgun (WGS) entry which is preliminary data.</text>
</comment>
<dbReference type="EMBL" id="BSBI01000005">
    <property type="protein sequence ID" value="GLF95611.1"/>
    <property type="molecule type" value="Genomic_DNA"/>
</dbReference>
<keyword evidence="3" id="KW-1185">Reference proteome</keyword>
<dbReference type="Proteomes" id="UP001291653">
    <property type="component" value="Unassembled WGS sequence"/>
</dbReference>
<accession>A0ABQ5NZ20</accession>
<gene>
    <name evidence="2" type="ORF">SYYSPA8_14960</name>
</gene>
<evidence type="ECO:0000256" key="1">
    <source>
        <dbReference type="SAM" id="MobiDB-lite"/>
    </source>
</evidence>
<evidence type="ECO:0000313" key="2">
    <source>
        <dbReference type="EMBL" id="GLF95611.1"/>
    </source>
</evidence>
<sequence>MSATTTRPRNRLHTAAQGTVLPWRSLASLGIDPGFGGLLDFGETEGQPSMNAAAAQAAPAGADFGDGGDGDGSGRDPRED</sequence>
<feature type="region of interest" description="Disordered" evidence="1">
    <location>
        <begin position="42"/>
        <end position="80"/>
    </location>
</feature>
<dbReference type="RefSeq" id="WP_323447659.1">
    <property type="nucleotide sequence ID" value="NZ_BSBI01000005.1"/>
</dbReference>
<organism evidence="2 3">
    <name type="scientific">Streptomyces yaizuensis</name>
    <dbReference type="NCBI Taxonomy" id="2989713"/>
    <lineage>
        <taxon>Bacteria</taxon>
        <taxon>Bacillati</taxon>
        <taxon>Actinomycetota</taxon>
        <taxon>Actinomycetes</taxon>
        <taxon>Kitasatosporales</taxon>
        <taxon>Streptomycetaceae</taxon>
        <taxon>Streptomyces</taxon>
    </lineage>
</organism>
<evidence type="ECO:0000313" key="3">
    <source>
        <dbReference type="Proteomes" id="UP001291653"/>
    </source>
</evidence>
<protein>
    <submittedName>
        <fullName evidence="2">Uncharacterized protein</fullName>
    </submittedName>
</protein>